<dbReference type="EMBL" id="FNQK01000019">
    <property type="protein sequence ID" value="SEA57844.1"/>
    <property type="molecule type" value="Genomic_DNA"/>
</dbReference>
<evidence type="ECO:0000256" key="11">
    <source>
        <dbReference type="ARBA" id="ARBA00034617"/>
    </source>
</evidence>
<evidence type="ECO:0000256" key="1">
    <source>
        <dbReference type="ARBA" id="ARBA00022722"/>
    </source>
</evidence>
<keyword evidence="4 14" id="KW-0378">Hydrolase</keyword>
<keyword evidence="9" id="KW-0234">DNA repair</keyword>
<dbReference type="EC" id="5.6.2.4" evidence="12"/>
<dbReference type="GO" id="GO:0003677">
    <property type="term" value="F:DNA binding"/>
    <property type="evidence" value="ECO:0007669"/>
    <property type="project" value="UniProtKB-KW"/>
</dbReference>
<evidence type="ECO:0000256" key="13">
    <source>
        <dbReference type="ARBA" id="ARBA00048988"/>
    </source>
</evidence>
<dbReference type="GO" id="GO:0043138">
    <property type="term" value="F:3'-5' DNA helicase activity"/>
    <property type="evidence" value="ECO:0007669"/>
    <property type="project" value="UniProtKB-EC"/>
</dbReference>
<keyword evidence="8" id="KW-0238">DNA-binding</keyword>
<dbReference type="Gene3D" id="3.40.50.300">
    <property type="entry name" value="P-loop containing nucleotide triphosphate hydrolases"/>
    <property type="match status" value="3"/>
</dbReference>
<dbReference type="PANTHER" id="PTHR11070:SF67">
    <property type="entry name" value="DNA 3'-5' HELICASE"/>
    <property type="match status" value="1"/>
</dbReference>
<dbReference type="Proteomes" id="UP000198846">
    <property type="component" value="Unassembled WGS sequence"/>
</dbReference>
<dbReference type="InterPro" id="IPR014016">
    <property type="entry name" value="UvrD-like_ATP-bd"/>
</dbReference>
<dbReference type="InterPro" id="IPR000212">
    <property type="entry name" value="DNA_helicase_UvrD/REP"/>
</dbReference>
<evidence type="ECO:0000256" key="14">
    <source>
        <dbReference type="PROSITE-ProRule" id="PRU00560"/>
    </source>
</evidence>
<dbReference type="GO" id="GO:0000725">
    <property type="term" value="P:recombinational repair"/>
    <property type="evidence" value="ECO:0007669"/>
    <property type="project" value="TreeGrafter"/>
</dbReference>
<evidence type="ECO:0000256" key="4">
    <source>
        <dbReference type="ARBA" id="ARBA00022801"/>
    </source>
</evidence>
<name>A0A1H4CBV4_BIZPA</name>
<evidence type="ECO:0000256" key="10">
    <source>
        <dbReference type="ARBA" id="ARBA00023235"/>
    </source>
</evidence>
<keyword evidence="18" id="KW-1185">Reference proteome</keyword>
<keyword evidence="6 17" id="KW-0269">Exonuclease</keyword>
<evidence type="ECO:0000313" key="18">
    <source>
        <dbReference type="Proteomes" id="UP000198846"/>
    </source>
</evidence>
<evidence type="ECO:0000256" key="7">
    <source>
        <dbReference type="ARBA" id="ARBA00022840"/>
    </source>
</evidence>
<dbReference type="Pfam" id="PF13361">
    <property type="entry name" value="UvrD_C"/>
    <property type="match status" value="2"/>
</dbReference>
<feature type="binding site" evidence="14">
    <location>
        <begin position="12"/>
        <end position="19"/>
    </location>
    <ligand>
        <name>ATP</name>
        <dbReference type="ChEBI" id="CHEBI:30616"/>
    </ligand>
</feature>
<evidence type="ECO:0000313" key="17">
    <source>
        <dbReference type="EMBL" id="SEA57844.1"/>
    </source>
</evidence>
<evidence type="ECO:0000256" key="5">
    <source>
        <dbReference type="ARBA" id="ARBA00022806"/>
    </source>
</evidence>
<dbReference type="PROSITE" id="PS51217">
    <property type="entry name" value="UVRD_HELICASE_CTER"/>
    <property type="match status" value="1"/>
</dbReference>
<reference evidence="17 18" key="1">
    <citation type="submission" date="2016-10" db="EMBL/GenBank/DDBJ databases">
        <authorList>
            <person name="de Groot N.N."/>
        </authorList>
    </citation>
    <scope>NUCLEOTIDE SEQUENCE [LARGE SCALE GENOMIC DNA]</scope>
    <source>
        <strain evidence="17 18">DSM 23842</strain>
    </source>
</reference>
<dbReference type="PROSITE" id="PS51198">
    <property type="entry name" value="UVRD_HELICASE_ATP_BIND"/>
    <property type="match status" value="1"/>
</dbReference>
<gene>
    <name evidence="17" type="ORF">SAMN04487990_11915</name>
</gene>
<proteinExistence type="predicted"/>
<dbReference type="Pfam" id="PF00580">
    <property type="entry name" value="UvrD-helicase"/>
    <property type="match status" value="2"/>
</dbReference>
<keyword evidence="5 14" id="KW-0347">Helicase</keyword>
<comment type="catalytic activity">
    <reaction evidence="11">
        <text>Couples ATP hydrolysis with the unwinding of duplex DNA by translocating in the 3'-5' direction.</text>
        <dbReference type="EC" id="5.6.2.4"/>
    </reaction>
</comment>
<dbReference type="InterPro" id="IPR011604">
    <property type="entry name" value="PDDEXK-like_dom_sf"/>
</dbReference>
<evidence type="ECO:0000259" key="16">
    <source>
        <dbReference type="PROSITE" id="PS51217"/>
    </source>
</evidence>
<keyword evidence="1" id="KW-0540">Nuclease</keyword>
<keyword evidence="2 14" id="KW-0547">Nucleotide-binding</keyword>
<accession>A0A1H4CBV4</accession>
<dbReference type="RefSeq" id="WP_092135958.1">
    <property type="nucleotide sequence ID" value="NZ_FNQK01000019.1"/>
</dbReference>
<dbReference type="GO" id="GO:0005524">
    <property type="term" value="F:ATP binding"/>
    <property type="evidence" value="ECO:0007669"/>
    <property type="project" value="UniProtKB-UniRule"/>
</dbReference>
<dbReference type="Gene3D" id="3.90.320.10">
    <property type="match status" value="1"/>
</dbReference>
<dbReference type="PANTHER" id="PTHR11070">
    <property type="entry name" value="UVRD / RECB / PCRA DNA HELICASE FAMILY MEMBER"/>
    <property type="match status" value="1"/>
</dbReference>
<organism evidence="17 18">
    <name type="scientific">Bizionia paragorgiae</name>
    <dbReference type="NCBI Taxonomy" id="283786"/>
    <lineage>
        <taxon>Bacteria</taxon>
        <taxon>Pseudomonadati</taxon>
        <taxon>Bacteroidota</taxon>
        <taxon>Flavobacteriia</taxon>
        <taxon>Flavobacteriales</taxon>
        <taxon>Flavobacteriaceae</taxon>
        <taxon>Bizionia</taxon>
    </lineage>
</organism>
<keyword evidence="7 14" id="KW-0067">ATP-binding</keyword>
<dbReference type="OrthoDB" id="9810135at2"/>
<evidence type="ECO:0000256" key="8">
    <source>
        <dbReference type="ARBA" id="ARBA00023125"/>
    </source>
</evidence>
<feature type="domain" description="UvrD-like helicase ATP-binding" evidence="15">
    <location>
        <begin position="1"/>
        <end position="472"/>
    </location>
</feature>
<dbReference type="STRING" id="283786.SAMN04487990_11915"/>
<keyword evidence="10" id="KW-0413">Isomerase</keyword>
<dbReference type="GO" id="GO:0004527">
    <property type="term" value="F:exonuclease activity"/>
    <property type="evidence" value="ECO:0007669"/>
    <property type="project" value="UniProtKB-KW"/>
</dbReference>
<dbReference type="SUPFAM" id="SSF52540">
    <property type="entry name" value="P-loop containing nucleoside triphosphate hydrolases"/>
    <property type="match status" value="1"/>
</dbReference>
<comment type="catalytic activity">
    <reaction evidence="13">
        <text>ATP + H2O = ADP + phosphate + H(+)</text>
        <dbReference type="Rhea" id="RHEA:13065"/>
        <dbReference type="ChEBI" id="CHEBI:15377"/>
        <dbReference type="ChEBI" id="CHEBI:15378"/>
        <dbReference type="ChEBI" id="CHEBI:30616"/>
        <dbReference type="ChEBI" id="CHEBI:43474"/>
        <dbReference type="ChEBI" id="CHEBI:456216"/>
        <dbReference type="EC" id="5.6.2.4"/>
    </reaction>
</comment>
<evidence type="ECO:0000256" key="12">
    <source>
        <dbReference type="ARBA" id="ARBA00034808"/>
    </source>
</evidence>
<dbReference type="InterPro" id="IPR027417">
    <property type="entry name" value="P-loop_NTPase"/>
</dbReference>
<evidence type="ECO:0000259" key="15">
    <source>
        <dbReference type="PROSITE" id="PS51198"/>
    </source>
</evidence>
<evidence type="ECO:0000256" key="2">
    <source>
        <dbReference type="ARBA" id="ARBA00022741"/>
    </source>
</evidence>
<dbReference type="AlphaFoldDB" id="A0A1H4CBV4"/>
<evidence type="ECO:0000256" key="3">
    <source>
        <dbReference type="ARBA" id="ARBA00022763"/>
    </source>
</evidence>
<dbReference type="GO" id="GO:0005829">
    <property type="term" value="C:cytosol"/>
    <property type="evidence" value="ECO:0007669"/>
    <property type="project" value="TreeGrafter"/>
</dbReference>
<protein>
    <recommendedName>
        <fullName evidence="12">DNA 3'-5' helicase</fullName>
        <ecNumber evidence="12">5.6.2.4</ecNumber>
    </recommendedName>
</protein>
<dbReference type="Gene3D" id="1.10.3170.10">
    <property type="entry name" value="Recbcd, chain B, domain 2"/>
    <property type="match status" value="1"/>
</dbReference>
<keyword evidence="3" id="KW-0227">DNA damage</keyword>
<evidence type="ECO:0000256" key="9">
    <source>
        <dbReference type="ARBA" id="ARBA00023204"/>
    </source>
</evidence>
<feature type="domain" description="UvrD-like helicase C-terminal" evidence="16">
    <location>
        <begin position="497"/>
        <end position="736"/>
    </location>
</feature>
<sequence length="1050" mass="120604">MSNLQPFTVYNASAGSGKTFTLVKEYLKILFKSKTRDQFKHILAITFTNKAVAEMKERIVDTLKEFSEPIILQEPSTIFSIISEELKIDHEALHLKSKKILNTIMHNYAAFDISTIDGFNHRLIRTFAHDLKLPLNFEVDLDSETLLNEAVDRLISKAGSDKALTKVLIDFALEKADDDKSWDVARDFNTIAKLLINENDLKYVKTLEGKTLADFSKLKTTLINAIAAAENNIESKADTVLDLIAHNHLEHKDFSRGTLPKHFVKVKSLNFSGLYDNNLESNIAEGVSIYTKTLAADKKETIDALLPKIGQLYGEIKHEVYHLKFLKSFYKNSTPLSVLNAINNELNAIKSEQNKMLISEFNAIISDEIKNQPTPFIYERMGEKFRHYFIDEFQDTSEMQWSNLIPLIDNTLAGQNLKGEQGTALLVGDAKQAIYRWRGGKAEQFIDLFNGSSSPFHVNQKLENLPANYRSYENIVHFNNGFFKYLSANAFSHLNYANLYELAQQEITKKEKGFVQIDFIDFEEDDDKNEVYPEYVLNTITNCLNKGYSLKDICIIVRKKDEGVAIAQYLSAQGIKITSSQTMLINNSPEVKVANSVLTLLSNPNNEEARITILDFIAHKYNINDKHEYYRHHVKLPINEFFKSFEYFGIIADPNHIIQLGLYDVAEAIVRSFKLAEVSNAYIQFYLDTVLEYSQKNISDIAGFLEYYQNKKDKLSIVSPENQDAVQIMTIHVSKGLEFPVVIFPYAQQNVYGEVDPKEWFKLDTSQFNDFEYTLLNYNKDFEFFGDEGLRIHEKHQAELELDNINLLYVTLTRAVEQLYIIAKKDSNKKGEVNSKSYSGLLINYLQHINQWNDNQLTYSFGTATREHQPKHEENNTIQQPEFISTAKEDHNINIVTNAGYMWDTKQQDAIEKGNLVHDIMAQIKSESDVDTAIQKFLIPGHINALQAQELTHTIQSIIKHPELKAYFSTINTIYNERDIITKSGKLVRPDRLVINKKNEVVIIDYKTGLFNPKHQHQLQDYQDILEGMQFKVTQKILIYINDTISIKTY</sequence>
<dbReference type="InterPro" id="IPR014017">
    <property type="entry name" value="DNA_helicase_UvrD-like_C"/>
</dbReference>
<evidence type="ECO:0000256" key="6">
    <source>
        <dbReference type="ARBA" id="ARBA00022839"/>
    </source>
</evidence>